<evidence type="ECO:0000256" key="3">
    <source>
        <dbReference type="ARBA" id="ARBA00023115"/>
    </source>
</evidence>
<feature type="domain" description="PABS" evidence="5">
    <location>
        <begin position="1"/>
        <end position="221"/>
    </location>
</feature>
<evidence type="ECO:0000256" key="2">
    <source>
        <dbReference type="ARBA" id="ARBA00022679"/>
    </source>
</evidence>
<keyword evidence="2 4" id="KW-0808">Transferase</keyword>
<dbReference type="InterPro" id="IPR029063">
    <property type="entry name" value="SAM-dependent_MTases_sf"/>
</dbReference>
<accession>A0A9D7E159</accession>
<evidence type="ECO:0000256" key="1">
    <source>
        <dbReference type="ARBA" id="ARBA00007867"/>
    </source>
</evidence>
<organism evidence="6 7">
    <name type="scientific">Candidatus Methylophosphatis roskildensis</name>
    <dbReference type="NCBI Taxonomy" id="2899263"/>
    <lineage>
        <taxon>Bacteria</taxon>
        <taxon>Pseudomonadati</taxon>
        <taxon>Pseudomonadota</taxon>
        <taxon>Betaproteobacteria</taxon>
        <taxon>Nitrosomonadales</taxon>
        <taxon>Sterolibacteriaceae</taxon>
        <taxon>Candidatus Methylophosphatis</taxon>
    </lineage>
</organism>
<dbReference type="EMBL" id="JADJEV010000002">
    <property type="protein sequence ID" value="MBK6972259.1"/>
    <property type="molecule type" value="Genomic_DNA"/>
</dbReference>
<dbReference type="PANTHER" id="PTHR43317">
    <property type="entry name" value="THERMOSPERMINE SYNTHASE ACAULIS5"/>
    <property type="match status" value="1"/>
</dbReference>
<name>A0A9D7E159_9PROT</name>
<dbReference type="GO" id="GO:0016740">
    <property type="term" value="F:transferase activity"/>
    <property type="evidence" value="ECO:0007669"/>
    <property type="project" value="UniProtKB-UniRule"/>
</dbReference>
<evidence type="ECO:0000313" key="7">
    <source>
        <dbReference type="Proteomes" id="UP000807785"/>
    </source>
</evidence>
<dbReference type="NCBIfam" id="NF037959">
    <property type="entry name" value="MFS_SpdSyn"/>
    <property type="match status" value="1"/>
</dbReference>
<comment type="caution">
    <text evidence="6">The sequence shown here is derived from an EMBL/GenBank/DDBJ whole genome shotgun (WGS) entry which is preliminary data.</text>
</comment>
<feature type="active site" description="Proton acceptor" evidence="4">
    <location>
        <position position="137"/>
    </location>
</feature>
<dbReference type="SUPFAM" id="SSF53335">
    <property type="entry name" value="S-adenosyl-L-methionine-dependent methyltransferases"/>
    <property type="match status" value="1"/>
</dbReference>
<protein>
    <submittedName>
        <fullName evidence="6">Fused MFS/spermidine synthase</fullName>
    </submittedName>
</protein>
<dbReference type="PANTHER" id="PTHR43317:SF1">
    <property type="entry name" value="THERMOSPERMINE SYNTHASE ACAULIS5"/>
    <property type="match status" value="1"/>
</dbReference>
<dbReference type="Proteomes" id="UP000807785">
    <property type="component" value="Unassembled WGS sequence"/>
</dbReference>
<dbReference type="AlphaFoldDB" id="A0A9D7E159"/>
<evidence type="ECO:0000313" key="6">
    <source>
        <dbReference type="EMBL" id="MBK6972259.1"/>
    </source>
</evidence>
<dbReference type="InterPro" id="IPR030374">
    <property type="entry name" value="PABS"/>
</dbReference>
<gene>
    <name evidence="6" type="ORF">IPH26_04645</name>
</gene>
<evidence type="ECO:0000259" key="5">
    <source>
        <dbReference type="PROSITE" id="PS51006"/>
    </source>
</evidence>
<reference evidence="6" key="1">
    <citation type="submission" date="2020-10" db="EMBL/GenBank/DDBJ databases">
        <title>Connecting structure to function with the recovery of over 1000 high-quality activated sludge metagenome-assembled genomes encoding full-length rRNA genes using long-read sequencing.</title>
        <authorList>
            <person name="Singleton C.M."/>
            <person name="Petriglieri F."/>
            <person name="Kristensen J.M."/>
            <person name="Kirkegaard R.H."/>
            <person name="Michaelsen T.Y."/>
            <person name="Andersen M.H."/>
            <person name="Karst S.M."/>
            <person name="Dueholm M.S."/>
            <person name="Nielsen P.H."/>
            <person name="Albertsen M."/>
        </authorList>
    </citation>
    <scope>NUCLEOTIDE SEQUENCE</scope>
    <source>
        <strain evidence="6">Bjer_18-Q3-R1-45_BAT3C.347</strain>
    </source>
</reference>
<dbReference type="GO" id="GO:0006596">
    <property type="term" value="P:polyamine biosynthetic process"/>
    <property type="evidence" value="ECO:0007669"/>
    <property type="project" value="UniProtKB-UniRule"/>
</dbReference>
<dbReference type="Gene3D" id="3.40.50.150">
    <property type="entry name" value="Vaccinia Virus protein VP39"/>
    <property type="match status" value="1"/>
</dbReference>
<dbReference type="PROSITE" id="PS51006">
    <property type="entry name" value="PABS_2"/>
    <property type="match status" value="1"/>
</dbReference>
<keyword evidence="3 4" id="KW-0620">Polyamine biosynthesis</keyword>
<evidence type="ECO:0000256" key="4">
    <source>
        <dbReference type="PROSITE-ProRule" id="PRU00354"/>
    </source>
</evidence>
<proteinExistence type="inferred from homology"/>
<comment type="similarity">
    <text evidence="1">Belongs to the spermidine/spermine synthase family.</text>
</comment>
<sequence>MNSPPPRHSIEVSEQAGVRYLHFGTEWIQGAMRVARPWSLELDYTREMMAALLLRPGDDWPARALIIGLGAGSIAKFLYRHRPAARLDVVEINPEVVALARHAFRLPEDDGRLCVHRADGAAFVKTGRTRYDCILVDGFDHRARAGALATEAFYCDCRKRLSRRGLLVANLFGRSRKYDAQFARLATAFAGRAIAFPSGDHGNVIGLAAAGEPISADWSSLRGEANALHRATGLRLQPTIVRLQHAGAFEGPGIAL</sequence>
<dbReference type="Pfam" id="PF01564">
    <property type="entry name" value="Spermine_synth"/>
    <property type="match status" value="1"/>
</dbReference>